<organism evidence="1 2">
    <name type="scientific">Parabacteroides gordonii MS-1 = DSM 23371</name>
    <dbReference type="NCBI Taxonomy" id="1203610"/>
    <lineage>
        <taxon>Bacteria</taxon>
        <taxon>Pseudomonadati</taxon>
        <taxon>Bacteroidota</taxon>
        <taxon>Bacteroidia</taxon>
        <taxon>Bacteroidales</taxon>
        <taxon>Tannerellaceae</taxon>
        <taxon>Parabacteroides</taxon>
    </lineage>
</organism>
<evidence type="ECO:0000313" key="2">
    <source>
        <dbReference type="Proteomes" id="UP000033035"/>
    </source>
</evidence>
<comment type="caution">
    <text evidence="1">The sequence shown here is derived from an EMBL/GenBank/DDBJ whole genome shotgun (WGS) entry which is preliminary data.</text>
</comment>
<protein>
    <recommendedName>
        <fullName evidence="3">RteC protein</fullName>
    </recommendedName>
</protein>
<evidence type="ECO:0000313" key="1">
    <source>
        <dbReference type="EMBL" id="KKB53905.1"/>
    </source>
</evidence>
<reference evidence="1 2" key="1">
    <citation type="submission" date="2013-04" db="EMBL/GenBank/DDBJ databases">
        <title>The Genome Sequence of Parabacteroides gordonii DSM 23371.</title>
        <authorList>
            <consortium name="The Broad Institute Genomics Platform"/>
            <person name="Earl A."/>
            <person name="Ward D."/>
            <person name="Feldgarden M."/>
            <person name="Gevers D."/>
            <person name="Martens E."/>
            <person name="Sakamoto M."/>
            <person name="Benno Y."/>
            <person name="Suzuki N."/>
            <person name="Matsunaga N."/>
            <person name="Koshihara K."/>
            <person name="Seki M."/>
            <person name="Komiya H."/>
            <person name="Walker B."/>
            <person name="Young S."/>
            <person name="Zeng Q."/>
            <person name="Gargeya S."/>
            <person name="Fitzgerald M."/>
            <person name="Haas B."/>
            <person name="Abouelleil A."/>
            <person name="Allen A.W."/>
            <person name="Alvarado L."/>
            <person name="Arachchi H.M."/>
            <person name="Berlin A.M."/>
            <person name="Chapman S.B."/>
            <person name="Gainer-Dewar J."/>
            <person name="Goldberg J."/>
            <person name="Griggs A."/>
            <person name="Gujja S."/>
            <person name="Hansen M."/>
            <person name="Howarth C."/>
            <person name="Imamovic A."/>
            <person name="Ireland A."/>
            <person name="Larimer J."/>
            <person name="McCowan C."/>
            <person name="Murphy C."/>
            <person name="Pearson M."/>
            <person name="Poon T.W."/>
            <person name="Priest M."/>
            <person name="Roberts A."/>
            <person name="Saif S."/>
            <person name="Shea T."/>
            <person name="Sisk P."/>
            <person name="Sykes S."/>
            <person name="Wortman J."/>
            <person name="Nusbaum C."/>
            <person name="Birren B."/>
        </authorList>
    </citation>
    <scope>NUCLEOTIDE SEQUENCE [LARGE SCALE GENOMIC DNA]</scope>
    <source>
        <strain evidence="1 2">MS-1</strain>
    </source>
</reference>
<dbReference type="RefSeq" id="WP_081693378.1">
    <property type="nucleotide sequence ID" value="NZ_AUAE01000045.1"/>
</dbReference>
<sequence length="89" mass="10115">MGMTEILSALMLLGGITDNTGKHPTIIAFSEVFEQAFGFSFNGIYDRQNELFKRKSCNLTKTLDALKAVLIKEYKKRQAKALKNKDEKR</sequence>
<dbReference type="Proteomes" id="UP000033035">
    <property type="component" value="Unassembled WGS sequence"/>
</dbReference>
<accession>A0A0F5J8R8</accession>
<dbReference type="PATRIC" id="fig|1203610.3.peg.3966"/>
<gene>
    <name evidence="1" type="ORF">HMPREF1536_03889</name>
</gene>
<dbReference type="STRING" id="1203610.HMPREF1536_03889"/>
<keyword evidence="2" id="KW-1185">Reference proteome</keyword>
<dbReference type="AlphaFoldDB" id="A0A0F5J8R8"/>
<dbReference type="HOGENOM" id="CLU_191990_0_0_10"/>
<dbReference type="EMBL" id="AQHW01000018">
    <property type="protein sequence ID" value="KKB53905.1"/>
    <property type="molecule type" value="Genomic_DNA"/>
</dbReference>
<proteinExistence type="predicted"/>
<name>A0A0F5J8R8_9BACT</name>
<evidence type="ECO:0008006" key="3">
    <source>
        <dbReference type="Google" id="ProtNLM"/>
    </source>
</evidence>